<dbReference type="InterPro" id="IPR021005">
    <property type="entry name" value="Znf_CGNR"/>
</dbReference>
<dbReference type="AlphaFoldDB" id="A0A1G8SKF0"/>
<dbReference type="OrthoDB" id="123307at2"/>
<dbReference type="Gene3D" id="1.10.3300.10">
    <property type="entry name" value="Jann2411-like domain"/>
    <property type="match status" value="1"/>
</dbReference>
<dbReference type="PANTHER" id="PTHR35525:SF3">
    <property type="entry name" value="BLL6575 PROTEIN"/>
    <property type="match status" value="1"/>
</dbReference>
<protein>
    <submittedName>
        <fullName evidence="2">Conserved protein containing a Zn-ribbon-like motif, possibly RNA-binding</fullName>
    </submittedName>
</protein>
<gene>
    <name evidence="2" type="ORF">SAMN05421874_101355</name>
</gene>
<evidence type="ECO:0000313" key="2">
    <source>
        <dbReference type="EMBL" id="SDJ29732.1"/>
    </source>
</evidence>
<dbReference type="InterPro" id="IPR023286">
    <property type="entry name" value="ABATE_dom_sf"/>
</dbReference>
<dbReference type="EMBL" id="FNFB01000001">
    <property type="protein sequence ID" value="SDJ29732.1"/>
    <property type="molecule type" value="Genomic_DNA"/>
</dbReference>
<name>A0A1G8SKF0_9ACTN</name>
<sequence>MPFMFVAGSLPLDFTNTVSWHTGPEPYDHLRTARDLADWGGQASIPAPAGTSDTLAAARELREALYRTLLAAVAESPPEPGDLEIVNGHVRVAMGHARLTRDLTWGWDDRGSPDIVLWTVARQGADLLASPELRTVSICQADRCGWLFLDRRHVRRWCTKEGCGNRAKAARHYQRIKARREQPRP</sequence>
<feature type="domain" description="Zinc finger CGNR" evidence="1">
    <location>
        <begin position="137"/>
        <end position="175"/>
    </location>
</feature>
<dbReference type="InterPro" id="IPR010852">
    <property type="entry name" value="ABATE"/>
</dbReference>
<organism evidence="2 3">
    <name type="scientific">Nonomuraea maritima</name>
    <dbReference type="NCBI Taxonomy" id="683260"/>
    <lineage>
        <taxon>Bacteria</taxon>
        <taxon>Bacillati</taxon>
        <taxon>Actinomycetota</taxon>
        <taxon>Actinomycetes</taxon>
        <taxon>Streptosporangiales</taxon>
        <taxon>Streptosporangiaceae</taxon>
        <taxon>Nonomuraea</taxon>
    </lineage>
</organism>
<keyword evidence="3" id="KW-1185">Reference proteome</keyword>
<dbReference type="RefSeq" id="WP_090758817.1">
    <property type="nucleotide sequence ID" value="NZ_FNFB01000001.1"/>
</dbReference>
<dbReference type="Proteomes" id="UP000198683">
    <property type="component" value="Unassembled WGS sequence"/>
</dbReference>
<dbReference type="SUPFAM" id="SSF160904">
    <property type="entry name" value="Jann2411-like"/>
    <property type="match status" value="1"/>
</dbReference>
<accession>A0A1G8SKF0</accession>
<dbReference type="PANTHER" id="PTHR35525">
    <property type="entry name" value="BLL6575 PROTEIN"/>
    <property type="match status" value="1"/>
</dbReference>
<evidence type="ECO:0000313" key="3">
    <source>
        <dbReference type="Proteomes" id="UP000198683"/>
    </source>
</evidence>
<reference evidence="2 3" key="1">
    <citation type="submission" date="2016-10" db="EMBL/GenBank/DDBJ databases">
        <authorList>
            <person name="de Groot N.N."/>
        </authorList>
    </citation>
    <scope>NUCLEOTIDE SEQUENCE [LARGE SCALE GENOMIC DNA]</scope>
    <source>
        <strain evidence="2 3">CGMCC 4.5681</strain>
    </source>
</reference>
<dbReference type="Pfam" id="PF11706">
    <property type="entry name" value="zf-CGNR"/>
    <property type="match status" value="1"/>
</dbReference>
<dbReference type="Pfam" id="PF07336">
    <property type="entry name" value="ABATE"/>
    <property type="match status" value="1"/>
</dbReference>
<evidence type="ECO:0000259" key="1">
    <source>
        <dbReference type="Pfam" id="PF11706"/>
    </source>
</evidence>
<proteinExistence type="predicted"/>
<dbReference type="STRING" id="683260.SAMN05421874_101355"/>